<gene>
    <name evidence="1" type="ORF">HFC64_00710</name>
</gene>
<dbReference type="AlphaFoldDB" id="A0A7S9IGG1"/>
<evidence type="ECO:0000313" key="2">
    <source>
        <dbReference type="Proteomes" id="UP000594632"/>
    </source>
</evidence>
<dbReference type="GeneID" id="59167362"/>
<sequence>MKVNMYTLASSQVVRYAIIIAAASLPLILAALHVTHAEESILPVTE</sequence>
<evidence type="ECO:0000313" key="1">
    <source>
        <dbReference type="EMBL" id="QPG48706.1"/>
    </source>
</evidence>
<dbReference type="Proteomes" id="UP000594632">
    <property type="component" value="Chromosome"/>
</dbReference>
<dbReference type="EMBL" id="CP050869">
    <property type="protein sequence ID" value="QPG48706.1"/>
    <property type="molecule type" value="Genomic_DNA"/>
</dbReference>
<proteinExistence type="predicted"/>
<name>A0A7S9IGG1_SACSO</name>
<dbReference type="RefSeq" id="WP_009991599.1">
    <property type="nucleotide sequence ID" value="NZ_CP011055.2"/>
</dbReference>
<protein>
    <submittedName>
        <fullName evidence="1">Uncharacterized protein</fullName>
    </submittedName>
</protein>
<accession>A0A7S9IGG1</accession>
<reference evidence="1 2" key="1">
    <citation type="journal article" date="2020" name="Nat. Commun.">
        <title>The structures of two archaeal type IV pili illuminate evolutionary relationships.</title>
        <authorList>
            <person name="Wang F."/>
            <person name="Baquero D.P."/>
            <person name="Su Z."/>
            <person name="Beltran L.C."/>
            <person name="Prangishvili D."/>
            <person name="Krupovic M."/>
            <person name="Egelman E.H."/>
        </authorList>
    </citation>
    <scope>NUCLEOTIDE SEQUENCE [LARGE SCALE GENOMIC DNA]</scope>
    <source>
        <strain evidence="1 2">POZ149</strain>
    </source>
</reference>
<organism evidence="1 2">
    <name type="scientific">Saccharolobus solfataricus</name>
    <name type="common">Sulfolobus solfataricus</name>
    <dbReference type="NCBI Taxonomy" id="2287"/>
    <lineage>
        <taxon>Archaea</taxon>
        <taxon>Thermoproteota</taxon>
        <taxon>Thermoprotei</taxon>
        <taxon>Sulfolobales</taxon>
        <taxon>Sulfolobaceae</taxon>
        <taxon>Saccharolobus</taxon>
    </lineage>
</organism>